<evidence type="ECO:0000259" key="3">
    <source>
        <dbReference type="PROSITE" id="PS51186"/>
    </source>
</evidence>
<proteinExistence type="predicted"/>
<evidence type="ECO:0000313" key="5">
    <source>
        <dbReference type="Proteomes" id="UP000269883"/>
    </source>
</evidence>
<dbReference type="GO" id="GO:0008080">
    <property type="term" value="F:N-acetyltransferase activity"/>
    <property type="evidence" value="ECO:0007669"/>
    <property type="project" value="InterPro"/>
</dbReference>
<reference evidence="4 5" key="1">
    <citation type="journal article" date="2018" name="Sci. Adv.">
        <title>Multi-heme cytochromes provide a pathway for survival in energy-limited environments.</title>
        <authorList>
            <person name="Deng X."/>
            <person name="Dohmae N."/>
            <person name="Nealson K.H."/>
            <person name="Hashimoto K."/>
            <person name="Okamoto A."/>
        </authorList>
    </citation>
    <scope>NUCLEOTIDE SEQUENCE [LARGE SCALE GENOMIC DNA]</scope>
    <source>
        <strain evidence="4 5">IS5</strain>
    </source>
</reference>
<keyword evidence="2" id="KW-0012">Acyltransferase</keyword>
<evidence type="ECO:0000256" key="2">
    <source>
        <dbReference type="ARBA" id="ARBA00023315"/>
    </source>
</evidence>
<name>A0A2Z6AU66_9BACT</name>
<sequence>MGHTLKFDCNGVDWNEAAEVFVRAPLGMRIPGRLKKAFEASHTVCFAYHGETLIGLGRAISDGVYQAAIYDLCILPEYQGQGLGNGMMKAILDKLDVEHVILYSVPGKEAFYEKLGFSRMLTAMSCHRDPSKLIAGGYIES</sequence>
<dbReference type="PROSITE" id="PS51186">
    <property type="entry name" value="GNAT"/>
    <property type="match status" value="1"/>
</dbReference>
<dbReference type="InterPro" id="IPR016181">
    <property type="entry name" value="Acyl_CoA_acyltransferase"/>
</dbReference>
<dbReference type="PANTHER" id="PTHR43626">
    <property type="entry name" value="ACYL-COA N-ACYLTRANSFERASE"/>
    <property type="match status" value="1"/>
</dbReference>
<keyword evidence="5" id="KW-1185">Reference proteome</keyword>
<dbReference type="AlphaFoldDB" id="A0A2Z6AU66"/>
<organism evidence="4 5">
    <name type="scientific">Desulfovibrio ferrophilus</name>
    <dbReference type="NCBI Taxonomy" id="241368"/>
    <lineage>
        <taxon>Bacteria</taxon>
        <taxon>Pseudomonadati</taxon>
        <taxon>Thermodesulfobacteriota</taxon>
        <taxon>Desulfovibrionia</taxon>
        <taxon>Desulfovibrionales</taxon>
        <taxon>Desulfovibrionaceae</taxon>
        <taxon>Desulfovibrio</taxon>
    </lineage>
</organism>
<dbReference type="KEGG" id="dfl:DFE_0046"/>
<dbReference type="Proteomes" id="UP000269883">
    <property type="component" value="Chromosome"/>
</dbReference>
<dbReference type="Gene3D" id="3.40.630.30">
    <property type="match status" value="1"/>
</dbReference>
<feature type="domain" description="N-acetyltransferase" evidence="3">
    <location>
        <begin position="5"/>
        <end position="141"/>
    </location>
</feature>
<dbReference type="OrthoDB" id="9775804at2"/>
<accession>A0A2Z6AU66</accession>
<dbReference type="EMBL" id="AP017378">
    <property type="protein sequence ID" value="BBD06772.1"/>
    <property type="molecule type" value="Genomic_DNA"/>
</dbReference>
<dbReference type="Pfam" id="PF13673">
    <property type="entry name" value="Acetyltransf_10"/>
    <property type="match status" value="1"/>
</dbReference>
<dbReference type="InterPro" id="IPR000182">
    <property type="entry name" value="GNAT_dom"/>
</dbReference>
<dbReference type="SUPFAM" id="SSF55729">
    <property type="entry name" value="Acyl-CoA N-acyltransferases (Nat)"/>
    <property type="match status" value="1"/>
</dbReference>
<dbReference type="InterPro" id="IPR045039">
    <property type="entry name" value="NSI-like"/>
</dbReference>
<dbReference type="CDD" id="cd04301">
    <property type="entry name" value="NAT_SF"/>
    <property type="match status" value="1"/>
</dbReference>
<dbReference type="GO" id="GO:0005737">
    <property type="term" value="C:cytoplasm"/>
    <property type="evidence" value="ECO:0007669"/>
    <property type="project" value="TreeGrafter"/>
</dbReference>
<evidence type="ECO:0000313" key="4">
    <source>
        <dbReference type="EMBL" id="BBD06772.1"/>
    </source>
</evidence>
<keyword evidence="1 4" id="KW-0808">Transferase</keyword>
<evidence type="ECO:0000256" key="1">
    <source>
        <dbReference type="ARBA" id="ARBA00022679"/>
    </source>
</evidence>
<dbReference type="PANTHER" id="PTHR43626:SF4">
    <property type="entry name" value="GCN5-RELATED N-ACETYLTRANSFERASE 2, CHLOROPLASTIC"/>
    <property type="match status" value="1"/>
</dbReference>
<protein>
    <submittedName>
        <fullName evidence="4">GCN5-related N-acetyltransferase</fullName>
    </submittedName>
</protein>
<gene>
    <name evidence="4" type="ORF">DFE_0046</name>
</gene>